<keyword evidence="10" id="KW-1185">Reference proteome</keyword>
<dbReference type="OMA" id="HPINVFH"/>
<gene>
    <name evidence="11" type="primary">LOC106078203</name>
</gene>
<accession>A0A9W2Z6D1</accession>
<feature type="chain" id="PRO_5040900660" evidence="8">
    <location>
        <begin position="19"/>
        <end position="531"/>
    </location>
</feature>
<dbReference type="RefSeq" id="XP_055870549.1">
    <property type="nucleotide sequence ID" value="XM_056014574.1"/>
</dbReference>
<dbReference type="Gene3D" id="2.60.120.620">
    <property type="entry name" value="q2cbj1_9rhob like domain"/>
    <property type="match status" value="1"/>
</dbReference>
<evidence type="ECO:0000256" key="5">
    <source>
        <dbReference type="ARBA" id="ARBA00023002"/>
    </source>
</evidence>
<dbReference type="GO" id="GO:0031418">
    <property type="term" value="F:L-ascorbic acid binding"/>
    <property type="evidence" value="ECO:0007669"/>
    <property type="project" value="UniProtKB-KW"/>
</dbReference>
<evidence type="ECO:0000256" key="3">
    <source>
        <dbReference type="ARBA" id="ARBA00022896"/>
    </source>
</evidence>
<dbReference type="PROSITE" id="PS50005">
    <property type="entry name" value="TPR"/>
    <property type="match status" value="1"/>
</dbReference>
<evidence type="ECO:0000256" key="8">
    <source>
        <dbReference type="SAM" id="SignalP"/>
    </source>
</evidence>
<dbReference type="PANTHER" id="PTHR10869">
    <property type="entry name" value="PROLYL 4-HYDROXYLASE ALPHA SUBUNIT"/>
    <property type="match status" value="1"/>
</dbReference>
<dbReference type="AlphaFoldDB" id="A0A9W2Z6D1"/>
<evidence type="ECO:0000256" key="1">
    <source>
        <dbReference type="ARBA" id="ARBA00001961"/>
    </source>
</evidence>
<dbReference type="GO" id="GO:0005783">
    <property type="term" value="C:endoplasmic reticulum"/>
    <property type="evidence" value="ECO:0007669"/>
    <property type="project" value="InterPro"/>
</dbReference>
<evidence type="ECO:0000256" key="4">
    <source>
        <dbReference type="ARBA" id="ARBA00022964"/>
    </source>
</evidence>
<keyword evidence="5" id="KW-0560">Oxidoreductase</keyword>
<dbReference type="Gene3D" id="1.25.40.10">
    <property type="entry name" value="Tetratricopeptide repeat domain"/>
    <property type="match status" value="1"/>
</dbReference>
<evidence type="ECO:0000256" key="7">
    <source>
        <dbReference type="PROSITE-ProRule" id="PRU00339"/>
    </source>
</evidence>
<dbReference type="GO" id="GO:0005506">
    <property type="term" value="F:iron ion binding"/>
    <property type="evidence" value="ECO:0007669"/>
    <property type="project" value="InterPro"/>
</dbReference>
<dbReference type="InterPro" id="IPR011990">
    <property type="entry name" value="TPR-like_helical_dom_sf"/>
</dbReference>
<dbReference type="OrthoDB" id="6102055at2759"/>
<dbReference type="GO" id="GO:0004656">
    <property type="term" value="F:procollagen-proline 4-dioxygenase activity"/>
    <property type="evidence" value="ECO:0007669"/>
    <property type="project" value="InterPro"/>
</dbReference>
<reference evidence="11" key="1">
    <citation type="submission" date="2025-08" db="UniProtKB">
        <authorList>
            <consortium name="RefSeq"/>
        </authorList>
    </citation>
    <scope>IDENTIFICATION</scope>
</reference>
<keyword evidence="3" id="KW-0847">Vitamin C</keyword>
<dbReference type="PANTHER" id="PTHR10869:SF244">
    <property type="entry name" value="PROLYL 4-HYDROXYLASE SUBUNIT ALPHA-2"/>
    <property type="match status" value="1"/>
</dbReference>
<dbReference type="InterPro" id="IPR013547">
    <property type="entry name" value="P4H_N"/>
</dbReference>
<feature type="repeat" description="TPR" evidence="7">
    <location>
        <begin position="235"/>
        <end position="268"/>
    </location>
</feature>
<evidence type="ECO:0000313" key="11">
    <source>
        <dbReference type="RefSeq" id="XP_055870549.1"/>
    </source>
</evidence>
<dbReference type="Pfam" id="PF08336">
    <property type="entry name" value="P4Ha_N"/>
    <property type="match status" value="1"/>
</dbReference>
<keyword evidence="6" id="KW-0408">Iron</keyword>
<dbReference type="InterPro" id="IPR045054">
    <property type="entry name" value="P4HA-like"/>
</dbReference>
<dbReference type="InterPro" id="IPR019734">
    <property type="entry name" value="TPR_rpt"/>
</dbReference>
<dbReference type="SMART" id="SM00702">
    <property type="entry name" value="P4Hc"/>
    <property type="match status" value="1"/>
</dbReference>
<keyword evidence="8" id="KW-0732">Signal</keyword>
<evidence type="ECO:0000259" key="9">
    <source>
        <dbReference type="SMART" id="SM00702"/>
    </source>
</evidence>
<keyword evidence="2" id="KW-0479">Metal-binding</keyword>
<dbReference type="SUPFAM" id="SSF48452">
    <property type="entry name" value="TPR-like"/>
    <property type="match status" value="1"/>
</dbReference>
<sequence length="531" mass="61801">MNVFVQCLYFSFVCVCAGYLKDDRFMADVNLEQYYIIEENALSNADILLREDYFAADEEEDQKEHLRHAPNLTNFKSVVDETKLVHSLAGPNLDSFLANPVNFYHLIRRLDNGWREGLDILLQTKPCRQWNLRSISARLRYLKNSLPGERELIRIVKYIASLQTLYKLKAEDIADGKVGDVVSVKPLTLEEQFQIIQVLHDLEYTLISLEWLEQLYKRLMNLGVTQRDELPFAVTDVLNLMASENYQLNNFEKAKTFTEKILELDPDNALAKNNLIFFQQKLDSLKDSDDKVKNKKSSSRQLSASERLCARRSTKKLLRKYCKFLQYGFLFYKVEIIRKKPYIVIFHDVIRNETITGLKTFAHETLTDNAWVLGERYKAPTFNVEVKTEMLLRNRARRHVKRLIRYLDSLMLADDRKPILIDNLQLMNIGLEGTDIIRHRIELRLHSMFVDGKMTSVGGYFVFLNQVKTGGEVIFPQLGIKIHPTVGSVLFYEITKSTYHSFCPVVGSTLWVALRPVHESKDFCVDEDEWL</sequence>
<dbReference type="InterPro" id="IPR006620">
    <property type="entry name" value="Pro_4_hyd_alph"/>
</dbReference>
<dbReference type="SMART" id="SM00028">
    <property type="entry name" value="TPR"/>
    <property type="match status" value="1"/>
</dbReference>
<dbReference type="GeneID" id="106078203"/>
<evidence type="ECO:0000313" key="10">
    <source>
        <dbReference type="Proteomes" id="UP001165740"/>
    </source>
</evidence>
<organism evidence="10 11">
    <name type="scientific">Biomphalaria glabrata</name>
    <name type="common">Bloodfluke planorb</name>
    <name type="synonym">Freshwater snail</name>
    <dbReference type="NCBI Taxonomy" id="6526"/>
    <lineage>
        <taxon>Eukaryota</taxon>
        <taxon>Metazoa</taxon>
        <taxon>Spiralia</taxon>
        <taxon>Lophotrochozoa</taxon>
        <taxon>Mollusca</taxon>
        <taxon>Gastropoda</taxon>
        <taxon>Heterobranchia</taxon>
        <taxon>Euthyneura</taxon>
        <taxon>Panpulmonata</taxon>
        <taxon>Hygrophila</taxon>
        <taxon>Lymnaeoidea</taxon>
        <taxon>Planorbidae</taxon>
        <taxon>Biomphalaria</taxon>
    </lineage>
</organism>
<protein>
    <submittedName>
        <fullName evidence="11">Prolyl 4-hydroxylase subunit alpha-1-like</fullName>
    </submittedName>
</protein>
<dbReference type="Gene3D" id="6.10.140.1460">
    <property type="match status" value="1"/>
</dbReference>
<proteinExistence type="predicted"/>
<feature type="signal peptide" evidence="8">
    <location>
        <begin position="1"/>
        <end position="18"/>
    </location>
</feature>
<evidence type="ECO:0000256" key="2">
    <source>
        <dbReference type="ARBA" id="ARBA00022723"/>
    </source>
</evidence>
<keyword evidence="7" id="KW-0802">TPR repeat</keyword>
<evidence type="ECO:0000256" key="6">
    <source>
        <dbReference type="ARBA" id="ARBA00023004"/>
    </source>
</evidence>
<keyword evidence="4" id="KW-0223">Dioxygenase</keyword>
<name>A0A9W2Z6D1_BIOGL</name>
<feature type="domain" description="Prolyl 4-hydroxylase alpha subunit" evidence="9">
    <location>
        <begin position="341"/>
        <end position="513"/>
    </location>
</feature>
<dbReference type="Proteomes" id="UP001165740">
    <property type="component" value="Chromosome 16"/>
</dbReference>
<comment type="cofactor">
    <cofactor evidence="1">
        <name>L-ascorbate</name>
        <dbReference type="ChEBI" id="CHEBI:38290"/>
    </cofactor>
</comment>